<evidence type="ECO:0000256" key="5">
    <source>
        <dbReference type="SAM" id="Phobius"/>
    </source>
</evidence>
<protein>
    <submittedName>
        <fullName evidence="7">DUF490 domain-containing protein</fullName>
    </submittedName>
</protein>
<organism evidence="7 8">
    <name type="scientific">Lacimicrobium alkaliphilum</name>
    <dbReference type="NCBI Taxonomy" id="1526571"/>
    <lineage>
        <taxon>Bacteria</taxon>
        <taxon>Pseudomonadati</taxon>
        <taxon>Pseudomonadota</taxon>
        <taxon>Gammaproteobacteria</taxon>
        <taxon>Alteromonadales</taxon>
        <taxon>Alteromonadaceae</taxon>
        <taxon>Lacimicrobium</taxon>
    </lineage>
</organism>
<dbReference type="PANTHER" id="PTHR36985">
    <property type="entry name" value="TRANSLOCATION AND ASSEMBLY MODULE SUBUNIT TAMB"/>
    <property type="match status" value="1"/>
</dbReference>
<comment type="caution">
    <text evidence="7">The sequence shown here is derived from an EMBL/GenBank/DDBJ whole genome shotgun (WGS) entry which is preliminary data.</text>
</comment>
<keyword evidence="2 5" id="KW-0812">Transmembrane</keyword>
<feature type="transmembrane region" description="Helical" evidence="5">
    <location>
        <begin position="12"/>
        <end position="33"/>
    </location>
</feature>
<evidence type="ECO:0000256" key="4">
    <source>
        <dbReference type="ARBA" id="ARBA00023136"/>
    </source>
</evidence>
<dbReference type="Proteomes" id="UP000614272">
    <property type="component" value="Unassembled WGS sequence"/>
</dbReference>
<dbReference type="EMBL" id="BMGJ01000001">
    <property type="protein sequence ID" value="GGD49392.1"/>
    <property type="molecule type" value="Genomic_DNA"/>
</dbReference>
<accession>A0ABQ1QW58</accession>
<gene>
    <name evidence="7" type="ORF">GCM10011357_01680</name>
</gene>
<evidence type="ECO:0000313" key="8">
    <source>
        <dbReference type="Proteomes" id="UP000614272"/>
    </source>
</evidence>
<proteinExistence type="predicted"/>
<dbReference type="Pfam" id="PF04357">
    <property type="entry name" value="TamB"/>
    <property type="match status" value="1"/>
</dbReference>
<sequence>MALKSNAKRLLRWTLMILAAIFLLVVLAVYWAGATNSGSQWLLQQAKQQLPTLHYKNVSGSLLSGLTISGLRYKDNSLELSAAQLNMNISARALLLPRIEFQALGARQIKITLASETPVPDNDSSTAFTGTQQIELPDWLPPVRLARLHLEDFSLHSADTTLSWKMLETAARLEKQRFTLSGLRLSDLHVILPTSTEAPESDTWPLASLPHMVAPVNTRVEDLQLNNTLIEQGSNKNAIPQLRLQLSWLDDKLSISELIVQVTDMASISLQSKATLKHPYPLNLTGNVTPAEDLMPSQLEPGNWKVNLSGDLNQLHASLIEDKLLSLTAKANVTDQRLPFVIDWTLRPGKLQALIPHPEQANLTLSDAQGRVEGDMQQQNLSARLGFSGLGFGETQNARLLLNASHTKGNIQITDLKFTDEGTDSALTLRGNIGYSEQLTARLNGEIKHLALNTPLLPYSGEIKGQFAVEGTMRDNHWQGDVQTLELSGTLADTPLSLSAKGRIEQAPDLPIVRNLQLSALALGSRVEISGQIDNQLALQGQWQSNDLSLLLNQLEGQAESTFTLSGKRSSPRVEIEGSFKRLQYAQYQATDTRFSGDYQHGENAELNAQIVAPTINIDSQQLLHASLSLSGTEAQHQLQLNIDGDIQAHIALTGQADLQQQQWMGQLKQLELKALQEHWQLQQETSLTFGQQVLTVDAHCYQGKYSQLCLKQALTLPDTKHIGISADIDYGQWANQTKGNQRLSGKASLDGTVNFPEQGLPQLDISLKSTQGSLKYLTELEQVTLLDWQQGNFTLQSEQQQVSLSGALVKADRQPLLDIRLKVDDISNRTLSGNMQLTPVPLQSFITLVPGLSELTGTLAANISLSGNLQQPRLDGHLNVNNMDLKLTSSQTQIRALNMLTRFNGTALDFNGDFSMGDGSASFSGKSHWDPAKPDWQDALQLEASLKGNGLQILAMPELQAQVSPDINLSFDNTLALSGRVAIDSGTLTLTTLPSSATAVSEDMQLAGEQAKQKQTSLCCDIDLDVEMVRPVAVSGFGFKGQIGGALQARQSVSEDLQLFGNLNVAQGTYKAYGQNLQVKSGRLQFVGPIDNPVVQLRAIRPLRGTNVEAGIQASGPASNIVLELFSDPAMEQSAILSYILRGRPPGADSGDSSSMALVMAANQGIDLTSSSGLTEALNEIPLLSDITLDTETDAVSGDSLATVSGYIGERIYLKYGVGIIEPVNQVTVRFYLMNQLWLEAVSSLERSMDLYYSFEVE</sequence>
<evidence type="ECO:0000256" key="2">
    <source>
        <dbReference type="ARBA" id="ARBA00022692"/>
    </source>
</evidence>
<dbReference type="RefSeq" id="WP_099033489.1">
    <property type="nucleotide sequence ID" value="NZ_BMGJ01000001.1"/>
</dbReference>
<evidence type="ECO:0000313" key="7">
    <source>
        <dbReference type="EMBL" id="GGD49392.1"/>
    </source>
</evidence>
<feature type="domain" description="Translocation and assembly module TamB C-terminal" evidence="6">
    <location>
        <begin position="918"/>
        <end position="1257"/>
    </location>
</feature>
<keyword evidence="8" id="KW-1185">Reference proteome</keyword>
<dbReference type="PANTHER" id="PTHR36985:SF1">
    <property type="entry name" value="TRANSLOCATION AND ASSEMBLY MODULE SUBUNIT TAMB"/>
    <property type="match status" value="1"/>
</dbReference>
<name>A0ABQ1QW58_9ALTE</name>
<keyword evidence="3 5" id="KW-1133">Transmembrane helix</keyword>
<dbReference type="InterPro" id="IPR007452">
    <property type="entry name" value="TamB_C"/>
</dbReference>
<evidence type="ECO:0000256" key="3">
    <source>
        <dbReference type="ARBA" id="ARBA00022989"/>
    </source>
</evidence>
<comment type="subcellular location">
    <subcellularLocation>
        <location evidence="1">Membrane</location>
        <topology evidence="1">Single-pass membrane protein</topology>
    </subcellularLocation>
</comment>
<keyword evidence="4 5" id="KW-0472">Membrane</keyword>
<evidence type="ECO:0000259" key="6">
    <source>
        <dbReference type="Pfam" id="PF04357"/>
    </source>
</evidence>
<evidence type="ECO:0000256" key="1">
    <source>
        <dbReference type="ARBA" id="ARBA00004167"/>
    </source>
</evidence>
<reference evidence="8" key="1">
    <citation type="journal article" date="2019" name="Int. J. Syst. Evol. Microbiol.">
        <title>The Global Catalogue of Microorganisms (GCM) 10K type strain sequencing project: providing services to taxonomists for standard genome sequencing and annotation.</title>
        <authorList>
            <consortium name="The Broad Institute Genomics Platform"/>
            <consortium name="The Broad Institute Genome Sequencing Center for Infectious Disease"/>
            <person name="Wu L."/>
            <person name="Ma J."/>
        </authorList>
    </citation>
    <scope>NUCLEOTIDE SEQUENCE [LARGE SCALE GENOMIC DNA]</scope>
    <source>
        <strain evidence="8">CGMCC 1.12923</strain>
    </source>
</reference>